<name>A0A7K1XWA8_9SPHI</name>
<dbReference type="EMBL" id="WVHS01000002">
    <property type="protein sequence ID" value="MXV15260.1"/>
    <property type="molecule type" value="Genomic_DNA"/>
</dbReference>
<evidence type="ECO:0000313" key="2">
    <source>
        <dbReference type="EMBL" id="MXV15260.1"/>
    </source>
</evidence>
<dbReference type="PANTHER" id="PTHR30189">
    <property type="entry name" value="LPS-ASSEMBLY PROTEIN"/>
    <property type="match status" value="1"/>
</dbReference>
<dbReference type="AlphaFoldDB" id="A0A7K1XWA8"/>
<sequence>MKFIILFFHSARVFPFLLILLLLSGGKLSAQTRPFLRSGTEALDKKTNADSARLKASADSVKKLKADTVKARNVSGLDSTVNYSAEDSVIFDHERKLVYLYGKARVSYNDLELGSDFMLLDQEKHTIFARGSIDPKTKKYRGRPIIKQGAEAPAYTDSLFYDFETRRAKLYRISTEVEGGYLQAQQSKKNEYDEISIKNGKYSTCNLPDPHFYIAITKGIVTDKQIVTGPAYLVIEDVTFPAIIPFGFFPKVNKRASGVLFPTFGEEATRGFYMRDLGYYIGLTDYWDAEIRGTLYSKGSYEGSLAARYRKNYKYDGNIMLNYASTRLGVEGTPEYAPKKNFSIQWSHSMRNEANPGTSFSASVNVQSSSYNSVTAAGGSYNIQAIANNALRSNVSYAKQLGSLFNMTASLQHSQDIETKQVQLELPAVTLAMSSFNPFDSKNRTGEQKWFQKINVGYNMQAKNSISAREDQLFKKEALSRFVNGMQHSFNTGFSQNVLKYFQFNIGVPYRESWTLQTIRKNYVAQSDTVLIDTVRGFSRAYDYNFTTGLSTKVYGQFHFKKGKITDIRHTMTPSVSLFFQPDFGKDKYGFYRDLRDGQNNLRQRYSIFEQAVFGAPGAGKQGSINFTLDNTIEGKRRSNSDTTNAVEKFPILQGLSFNTSYNMAADSFRLANIGFSGRTALFKQKLGINFSGTFDPYVLNERGFRVNEYAFRNGKLARLVFMGFGFDYSFNSAAAKSRANNANQANNANRNISPDQAQQLSQISTDPNAFVDFNVPWNINLSYTFNYSKPAFVSNVTNTFSFSGDFSVTPKWKVTYNSGYDFYAKKISITQFAIYRDLHCWDMAINWVPFGTYRSYSIDLKVKAAILQDLKLSRRRPYY</sequence>
<reference evidence="2 3" key="1">
    <citation type="submission" date="2019-11" db="EMBL/GenBank/DDBJ databases">
        <title>Pedobacter sp. HMF7056 Genome sequencing and assembly.</title>
        <authorList>
            <person name="Kang H."/>
            <person name="Kim H."/>
            <person name="Joh K."/>
        </authorList>
    </citation>
    <scope>NUCLEOTIDE SEQUENCE [LARGE SCALE GENOMIC DNA]</scope>
    <source>
        <strain evidence="2 3">HMF7056</strain>
    </source>
</reference>
<proteinExistence type="predicted"/>
<dbReference type="Pfam" id="PF19838">
    <property type="entry name" value="LptD_2"/>
    <property type="match status" value="1"/>
</dbReference>
<keyword evidence="3" id="KW-1185">Reference proteome</keyword>
<evidence type="ECO:0000259" key="1">
    <source>
        <dbReference type="Pfam" id="PF19838"/>
    </source>
</evidence>
<dbReference type="InterPro" id="IPR045659">
    <property type="entry name" value="LptD_2"/>
</dbReference>
<accession>A0A7K1XWA8</accession>
<dbReference type="GO" id="GO:1990351">
    <property type="term" value="C:transporter complex"/>
    <property type="evidence" value="ECO:0007669"/>
    <property type="project" value="TreeGrafter"/>
</dbReference>
<organism evidence="2 3">
    <name type="scientific">Hufsiella ginkgonis</name>
    <dbReference type="NCBI Taxonomy" id="2695274"/>
    <lineage>
        <taxon>Bacteria</taxon>
        <taxon>Pseudomonadati</taxon>
        <taxon>Bacteroidota</taxon>
        <taxon>Sphingobacteriia</taxon>
        <taxon>Sphingobacteriales</taxon>
        <taxon>Sphingobacteriaceae</taxon>
        <taxon>Hufsiella</taxon>
    </lineage>
</organism>
<evidence type="ECO:0000313" key="3">
    <source>
        <dbReference type="Proteomes" id="UP000451233"/>
    </source>
</evidence>
<feature type="domain" description="LPS-assembly protein LptD central" evidence="1">
    <location>
        <begin position="226"/>
        <end position="698"/>
    </location>
</feature>
<protein>
    <submittedName>
        <fullName evidence="2">LPS-assembly protein LptD</fullName>
    </submittedName>
</protein>
<dbReference type="PANTHER" id="PTHR30189:SF1">
    <property type="entry name" value="LPS-ASSEMBLY PROTEIN LPTD"/>
    <property type="match status" value="1"/>
</dbReference>
<dbReference type="InterPro" id="IPR050218">
    <property type="entry name" value="LptD"/>
</dbReference>
<comment type="caution">
    <text evidence="2">The sequence shown here is derived from an EMBL/GenBank/DDBJ whole genome shotgun (WGS) entry which is preliminary data.</text>
</comment>
<dbReference type="GO" id="GO:0009279">
    <property type="term" value="C:cell outer membrane"/>
    <property type="evidence" value="ECO:0007669"/>
    <property type="project" value="TreeGrafter"/>
</dbReference>
<dbReference type="RefSeq" id="WP_160906265.1">
    <property type="nucleotide sequence ID" value="NZ_WVHS01000002.1"/>
</dbReference>
<gene>
    <name evidence="2" type="ORF">GS398_08100</name>
</gene>
<dbReference type="Proteomes" id="UP000451233">
    <property type="component" value="Unassembled WGS sequence"/>
</dbReference>